<protein>
    <submittedName>
        <fullName evidence="1">Uncharacterized protein</fullName>
    </submittedName>
</protein>
<evidence type="ECO:0000313" key="1">
    <source>
        <dbReference type="EMBL" id="GES26956.1"/>
    </source>
</evidence>
<accession>A0A5M3Y179</accession>
<evidence type="ECO:0000313" key="2">
    <source>
        <dbReference type="Proteomes" id="UP000377595"/>
    </source>
</evidence>
<keyword evidence="2" id="KW-1185">Reference proteome</keyword>
<proteinExistence type="predicted"/>
<dbReference type="AlphaFoldDB" id="A0A5M3Y179"/>
<comment type="caution">
    <text evidence="1">The sequence shown here is derived from an EMBL/GenBank/DDBJ whole genome shotgun (WGS) entry which is preliminary data.</text>
</comment>
<dbReference type="Proteomes" id="UP000377595">
    <property type="component" value="Unassembled WGS sequence"/>
</dbReference>
<name>A0A5M3Y179_9ACTN</name>
<reference evidence="1 2" key="1">
    <citation type="submission" date="2019-10" db="EMBL/GenBank/DDBJ databases">
        <title>Whole genome shotgun sequence of Acrocarpospora pleiomorpha NBRC 16267.</title>
        <authorList>
            <person name="Ichikawa N."/>
            <person name="Kimura A."/>
            <person name="Kitahashi Y."/>
            <person name="Komaki H."/>
            <person name="Oguchi A."/>
        </authorList>
    </citation>
    <scope>NUCLEOTIDE SEQUENCE [LARGE SCALE GENOMIC DNA]</scope>
    <source>
        <strain evidence="1 2">NBRC 16267</strain>
    </source>
</reference>
<organism evidence="1 2">
    <name type="scientific">Acrocarpospora pleiomorpha</name>
    <dbReference type="NCBI Taxonomy" id="90975"/>
    <lineage>
        <taxon>Bacteria</taxon>
        <taxon>Bacillati</taxon>
        <taxon>Actinomycetota</taxon>
        <taxon>Actinomycetes</taxon>
        <taxon>Streptosporangiales</taxon>
        <taxon>Streptosporangiaceae</taxon>
        <taxon>Acrocarpospora</taxon>
    </lineage>
</organism>
<sequence>MARILTLLPGEETPDPAGRRRWVQLVLRSHLVDGGGRTIGDLINEHSYPFHRAATAVS</sequence>
<gene>
    <name evidence="1" type="ORF">Aple_098550</name>
</gene>
<dbReference type="RefSeq" id="WP_155351636.1">
    <property type="nucleotide sequence ID" value="NZ_BAAAHM010000026.1"/>
</dbReference>
<dbReference type="EMBL" id="BLAF01000103">
    <property type="protein sequence ID" value="GES26956.1"/>
    <property type="molecule type" value="Genomic_DNA"/>
</dbReference>